<gene>
    <name evidence="7" type="ORF">METZ01_LOCUS197692</name>
</gene>
<dbReference type="InterPro" id="IPR001892">
    <property type="entry name" value="Ribosomal_uS13"/>
</dbReference>
<dbReference type="InterPro" id="IPR010979">
    <property type="entry name" value="Ribosomal_uS13-like_H2TH"/>
</dbReference>
<evidence type="ECO:0000256" key="3">
    <source>
        <dbReference type="ARBA" id="ARBA00022884"/>
    </source>
</evidence>
<proteinExistence type="inferred from homology"/>
<dbReference type="Pfam" id="PF00416">
    <property type="entry name" value="Ribosomal_S13"/>
    <property type="match status" value="1"/>
</dbReference>
<reference evidence="7" key="1">
    <citation type="submission" date="2018-05" db="EMBL/GenBank/DDBJ databases">
        <authorList>
            <person name="Lanie J.A."/>
            <person name="Ng W.-L."/>
            <person name="Kazmierczak K.M."/>
            <person name="Andrzejewski T.M."/>
            <person name="Davidsen T.M."/>
            <person name="Wayne K.J."/>
            <person name="Tettelin H."/>
            <person name="Glass J.I."/>
            <person name="Rusch D."/>
            <person name="Podicherti R."/>
            <person name="Tsui H.-C.T."/>
            <person name="Winkler M.E."/>
        </authorList>
    </citation>
    <scope>NUCLEOTIDE SEQUENCE</scope>
</reference>
<protein>
    <recommendedName>
        <fullName evidence="8">30S ribosomal protein S13</fullName>
    </recommendedName>
</protein>
<dbReference type="InterPro" id="IPR027437">
    <property type="entry name" value="Rbsml_uS13_C"/>
</dbReference>
<dbReference type="HAMAP" id="MF_01315">
    <property type="entry name" value="Ribosomal_uS13"/>
    <property type="match status" value="1"/>
</dbReference>
<dbReference type="PANTHER" id="PTHR10871">
    <property type="entry name" value="30S RIBOSOMAL PROTEIN S13/40S RIBOSOMAL PROTEIN S18"/>
    <property type="match status" value="1"/>
</dbReference>
<keyword evidence="2" id="KW-0699">rRNA-binding</keyword>
<dbReference type="SUPFAM" id="SSF46946">
    <property type="entry name" value="S13-like H2TH domain"/>
    <property type="match status" value="1"/>
</dbReference>
<keyword evidence="4" id="KW-0689">Ribosomal protein</keyword>
<dbReference type="InterPro" id="IPR018269">
    <property type="entry name" value="Ribosomal_uS13_CS"/>
</dbReference>
<dbReference type="PROSITE" id="PS50159">
    <property type="entry name" value="RIBOSOMAL_S13_2"/>
    <property type="match status" value="1"/>
</dbReference>
<evidence type="ECO:0000256" key="1">
    <source>
        <dbReference type="ARBA" id="ARBA00008080"/>
    </source>
</evidence>
<dbReference type="FunFam" id="1.10.8.50:FF:000001">
    <property type="entry name" value="30S ribosomal protein S13"/>
    <property type="match status" value="1"/>
</dbReference>
<keyword evidence="5" id="KW-0687">Ribonucleoprotein</keyword>
<dbReference type="PANTHER" id="PTHR10871:SF1">
    <property type="entry name" value="SMALL RIBOSOMAL SUBUNIT PROTEIN US13M"/>
    <property type="match status" value="1"/>
</dbReference>
<dbReference type="GO" id="GO:0003735">
    <property type="term" value="F:structural constituent of ribosome"/>
    <property type="evidence" value="ECO:0007669"/>
    <property type="project" value="InterPro"/>
</dbReference>
<dbReference type="GO" id="GO:0019843">
    <property type="term" value="F:rRNA binding"/>
    <property type="evidence" value="ECO:0007669"/>
    <property type="project" value="UniProtKB-KW"/>
</dbReference>
<dbReference type="GO" id="GO:0006412">
    <property type="term" value="P:translation"/>
    <property type="evidence" value="ECO:0007669"/>
    <property type="project" value="InterPro"/>
</dbReference>
<keyword evidence="3" id="KW-0694">RNA-binding</keyword>
<evidence type="ECO:0000256" key="4">
    <source>
        <dbReference type="ARBA" id="ARBA00022980"/>
    </source>
</evidence>
<feature type="compositionally biased region" description="Basic residues" evidence="6">
    <location>
        <begin position="105"/>
        <end position="125"/>
    </location>
</feature>
<dbReference type="InterPro" id="IPR019980">
    <property type="entry name" value="Ribosomal_uS13_bac-type"/>
</dbReference>
<dbReference type="PIRSF" id="PIRSF002134">
    <property type="entry name" value="Ribosomal_S13"/>
    <property type="match status" value="1"/>
</dbReference>
<name>A0A382E2G6_9ZZZZ</name>
<evidence type="ECO:0008006" key="8">
    <source>
        <dbReference type="Google" id="ProtNLM"/>
    </source>
</evidence>
<evidence type="ECO:0000256" key="2">
    <source>
        <dbReference type="ARBA" id="ARBA00022730"/>
    </source>
</evidence>
<dbReference type="GO" id="GO:0005829">
    <property type="term" value="C:cytosol"/>
    <property type="evidence" value="ECO:0007669"/>
    <property type="project" value="TreeGrafter"/>
</dbReference>
<sequence>MALVSGVNIPDHKRVEIALRAVFGIGEARAKQVISEANIEDNPRVRDLAEDQLSRMREIIDRTFKVEGDLRREVQTNIRRKIEIRCFQGMRHVRGLPVNGQRSRTNARTRKGPKKTVAGRRRTTK</sequence>
<dbReference type="GO" id="GO:0015935">
    <property type="term" value="C:small ribosomal subunit"/>
    <property type="evidence" value="ECO:0007669"/>
    <property type="project" value="TreeGrafter"/>
</dbReference>
<accession>A0A382E2G6</accession>
<evidence type="ECO:0000256" key="6">
    <source>
        <dbReference type="SAM" id="MobiDB-lite"/>
    </source>
</evidence>
<feature type="region of interest" description="Disordered" evidence="6">
    <location>
        <begin position="95"/>
        <end position="125"/>
    </location>
</feature>
<dbReference type="NCBIfam" id="TIGR03631">
    <property type="entry name" value="uS13_bact"/>
    <property type="match status" value="1"/>
</dbReference>
<dbReference type="Gene3D" id="4.10.910.10">
    <property type="entry name" value="30s ribosomal protein s13, domain 2"/>
    <property type="match status" value="1"/>
</dbReference>
<dbReference type="Gene3D" id="1.10.8.50">
    <property type="match status" value="1"/>
</dbReference>
<dbReference type="AlphaFoldDB" id="A0A382E2G6"/>
<evidence type="ECO:0000313" key="7">
    <source>
        <dbReference type="EMBL" id="SVB44838.1"/>
    </source>
</evidence>
<organism evidence="7">
    <name type="scientific">marine metagenome</name>
    <dbReference type="NCBI Taxonomy" id="408172"/>
    <lineage>
        <taxon>unclassified sequences</taxon>
        <taxon>metagenomes</taxon>
        <taxon>ecological metagenomes</taxon>
    </lineage>
</organism>
<evidence type="ECO:0000256" key="5">
    <source>
        <dbReference type="ARBA" id="ARBA00023274"/>
    </source>
</evidence>
<comment type="similarity">
    <text evidence="1">Belongs to the universal ribosomal protein uS13 family.</text>
</comment>
<dbReference type="PROSITE" id="PS00646">
    <property type="entry name" value="RIBOSOMAL_S13_1"/>
    <property type="match status" value="1"/>
</dbReference>
<dbReference type="EMBL" id="UINC01042340">
    <property type="protein sequence ID" value="SVB44838.1"/>
    <property type="molecule type" value="Genomic_DNA"/>
</dbReference>